<feature type="transmembrane region" description="Helical" evidence="1">
    <location>
        <begin position="14"/>
        <end position="32"/>
    </location>
</feature>
<evidence type="ECO:0000313" key="3">
    <source>
        <dbReference type="Proteomes" id="UP001596266"/>
    </source>
</evidence>
<proteinExistence type="predicted"/>
<keyword evidence="3" id="KW-1185">Reference proteome</keyword>
<dbReference type="EMBL" id="JBHSUA010000002">
    <property type="protein sequence ID" value="MFC6395435.1"/>
    <property type="molecule type" value="Genomic_DNA"/>
</dbReference>
<protein>
    <submittedName>
        <fullName evidence="2">Uncharacterized protein</fullName>
    </submittedName>
</protein>
<name>A0ABW1WWF0_9ACTN</name>
<organism evidence="2 3">
    <name type="scientific">Luteococcus sanguinis</name>
    <dbReference type="NCBI Taxonomy" id="174038"/>
    <lineage>
        <taxon>Bacteria</taxon>
        <taxon>Bacillati</taxon>
        <taxon>Actinomycetota</taxon>
        <taxon>Actinomycetes</taxon>
        <taxon>Propionibacteriales</taxon>
        <taxon>Propionibacteriaceae</taxon>
        <taxon>Luteococcus</taxon>
    </lineage>
</organism>
<keyword evidence="1" id="KW-0472">Membrane</keyword>
<dbReference type="Proteomes" id="UP001596266">
    <property type="component" value="Unassembled WGS sequence"/>
</dbReference>
<evidence type="ECO:0000313" key="2">
    <source>
        <dbReference type="EMBL" id="MFC6395435.1"/>
    </source>
</evidence>
<comment type="caution">
    <text evidence="2">The sequence shown here is derived from an EMBL/GenBank/DDBJ whole genome shotgun (WGS) entry which is preliminary data.</text>
</comment>
<sequence>MIALSLPAGVSRPIALVIVVLLLLLIVGTMAWQDRDVFEP</sequence>
<keyword evidence="1" id="KW-0812">Transmembrane</keyword>
<evidence type="ECO:0000256" key="1">
    <source>
        <dbReference type="SAM" id="Phobius"/>
    </source>
</evidence>
<gene>
    <name evidence="2" type="ORF">ACFP57_00290</name>
</gene>
<reference evidence="3" key="1">
    <citation type="journal article" date="2019" name="Int. J. Syst. Evol. Microbiol.">
        <title>The Global Catalogue of Microorganisms (GCM) 10K type strain sequencing project: providing services to taxonomists for standard genome sequencing and annotation.</title>
        <authorList>
            <consortium name="The Broad Institute Genomics Platform"/>
            <consortium name="The Broad Institute Genome Sequencing Center for Infectious Disease"/>
            <person name="Wu L."/>
            <person name="Ma J."/>
        </authorList>
    </citation>
    <scope>NUCLEOTIDE SEQUENCE [LARGE SCALE GENOMIC DNA]</scope>
    <source>
        <strain evidence="3">CGMCC 1.15277</strain>
    </source>
</reference>
<keyword evidence="1" id="KW-1133">Transmembrane helix</keyword>
<dbReference type="RefSeq" id="WP_343886638.1">
    <property type="nucleotide sequence ID" value="NZ_BAAAKI010000017.1"/>
</dbReference>
<accession>A0ABW1WWF0</accession>